<dbReference type="PROSITE" id="PS50181">
    <property type="entry name" value="FBOX"/>
    <property type="match status" value="1"/>
</dbReference>
<dbReference type="InterPro" id="IPR017451">
    <property type="entry name" value="F-box-assoc_interact_dom"/>
</dbReference>
<evidence type="ECO:0000259" key="1">
    <source>
        <dbReference type="PROSITE" id="PS50181"/>
    </source>
</evidence>
<dbReference type="PANTHER" id="PTHR31672:SF13">
    <property type="entry name" value="F-BOX PROTEIN CPR30-LIKE"/>
    <property type="match status" value="1"/>
</dbReference>
<dbReference type="Pfam" id="PF08268">
    <property type="entry name" value="FBA_3"/>
    <property type="match status" value="1"/>
</dbReference>
<evidence type="ECO:0000313" key="2">
    <source>
        <dbReference type="EMBL" id="PWA81895.1"/>
    </source>
</evidence>
<dbReference type="Gene3D" id="1.20.1280.50">
    <property type="match status" value="1"/>
</dbReference>
<protein>
    <submittedName>
        <fullName evidence="2">F-box domain-containing protein</fullName>
    </submittedName>
</protein>
<proteinExistence type="predicted"/>
<organism evidence="2 3">
    <name type="scientific">Artemisia annua</name>
    <name type="common">Sweet wormwood</name>
    <dbReference type="NCBI Taxonomy" id="35608"/>
    <lineage>
        <taxon>Eukaryota</taxon>
        <taxon>Viridiplantae</taxon>
        <taxon>Streptophyta</taxon>
        <taxon>Embryophyta</taxon>
        <taxon>Tracheophyta</taxon>
        <taxon>Spermatophyta</taxon>
        <taxon>Magnoliopsida</taxon>
        <taxon>eudicotyledons</taxon>
        <taxon>Gunneridae</taxon>
        <taxon>Pentapetalae</taxon>
        <taxon>asterids</taxon>
        <taxon>campanulids</taxon>
        <taxon>Asterales</taxon>
        <taxon>Asteraceae</taxon>
        <taxon>Asteroideae</taxon>
        <taxon>Anthemideae</taxon>
        <taxon>Artemisiinae</taxon>
        <taxon>Artemisia</taxon>
    </lineage>
</organism>
<dbReference type="Proteomes" id="UP000245207">
    <property type="component" value="Unassembled WGS sequence"/>
</dbReference>
<sequence>MADILPDDIVRNILAWLPAKPLVRFRCVSKHWNHMLTEPNFMSFRSRKSIILPLSEALHLIDDNVPTDDMTHSMLKRCHPDKNLWDKYKVKVIGTFNGIVLLRYTHALILYNPFTGASTKLPCPPYRDCRRPGYGFGYGATPDDLKIVRLKQKSDICDVCSFKNSSWSSWSTIQLNMKCITFENYVGTFANGFLHWVAYNNPQLLIVLNVKDMVLSEMHLPFAKSFIRAHLGTIDGCLCSLNKVNANKFELWVLKEHGVEKSWLPKCSFTCKPDHISVCILASGRILMKNPSELIIYDYLENTYEKLNISSNYEYRIKMYAVEYVESLAYGVIGFSGVGSWTADMREIGDDVGMPYWLAWLSSTRGCKQIVLTDNGQVA</sequence>
<dbReference type="SUPFAM" id="SSF81383">
    <property type="entry name" value="F-box domain"/>
    <property type="match status" value="1"/>
</dbReference>
<dbReference type="OrthoDB" id="591557at2759"/>
<dbReference type="Pfam" id="PF00646">
    <property type="entry name" value="F-box"/>
    <property type="match status" value="1"/>
</dbReference>
<name>A0A2U1P816_ARTAN</name>
<dbReference type="AlphaFoldDB" id="A0A2U1P816"/>
<dbReference type="InterPro" id="IPR050796">
    <property type="entry name" value="SCF_F-box_component"/>
</dbReference>
<dbReference type="CDD" id="cd22157">
    <property type="entry name" value="F-box_AtFBW1-like"/>
    <property type="match status" value="1"/>
</dbReference>
<dbReference type="STRING" id="35608.A0A2U1P816"/>
<keyword evidence="3" id="KW-1185">Reference proteome</keyword>
<dbReference type="InterPro" id="IPR013187">
    <property type="entry name" value="F-box-assoc_dom_typ3"/>
</dbReference>
<dbReference type="InterPro" id="IPR001810">
    <property type="entry name" value="F-box_dom"/>
</dbReference>
<reference evidence="2 3" key="1">
    <citation type="journal article" date="2018" name="Mol. Plant">
        <title>The genome of Artemisia annua provides insight into the evolution of Asteraceae family and artemisinin biosynthesis.</title>
        <authorList>
            <person name="Shen Q."/>
            <person name="Zhang L."/>
            <person name="Liao Z."/>
            <person name="Wang S."/>
            <person name="Yan T."/>
            <person name="Shi P."/>
            <person name="Liu M."/>
            <person name="Fu X."/>
            <person name="Pan Q."/>
            <person name="Wang Y."/>
            <person name="Lv Z."/>
            <person name="Lu X."/>
            <person name="Zhang F."/>
            <person name="Jiang W."/>
            <person name="Ma Y."/>
            <person name="Chen M."/>
            <person name="Hao X."/>
            <person name="Li L."/>
            <person name="Tang Y."/>
            <person name="Lv G."/>
            <person name="Zhou Y."/>
            <person name="Sun X."/>
            <person name="Brodelius P.E."/>
            <person name="Rose J.K.C."/>
            <person name="Tang K."/>
        </authorList>
    </citation>
    <scope>NUCLEOTIDE SEQUENCE [LARGE SCALE GENOMIC DNA]</scope>
    <source>
        <strain evidence="3">cv. Huhao1</strain>
        <tissue evidence="2">Leaf</tissue>
    </source>
</reference>
<gene>
    <name evidence="2" type="ORF">CTI12_AA160920</name>
</gene>
<dbReference type="NCBIfam" id="TIGR01640">
    <property type="entry name" value="F_box_assoc_1"/>
    <property type="match status" value="1"/>
</dbReference>
<dbReference type="InterPro" id="IPR036047">
    <property type="entry name" value="F-box-like_dom_sf"/>
</dbReference>
<evidence type="ECO:0000313" key="3">
    <source>
        <dbReference type="Proteomes" id="UP000245207"/>
    </source>
</evidence>
<dbReference type="EMBL" id="PKPP01001538">
    <property type="protein sequence ID" value="PWA81895.1"/>
    <property type="molecule type" value="Genomic_DNA"/>
</dbReference>
<accession>A0A2U1P816</accession>
<feature type="domain" description="F-box" evidence="1">
    <location>
        <begin position="1"/>
        <end position="47"/>
    </location>
</feature>
<dbReference type="SMART" id="SM00256">
    <property type="entry name" value="FBOX"/>
    <property type="match status" value="1"/>
</dbReference>
<comment type="caution">
    <text evidence="2">The sequence shown here is derived from an EMBL/GenBank/DDBJ whole genome shotgun (WGS) entry which is preliminary data.</text>
</comment>
<dbReference type="PANTHER" id="PTHR31672">
    <property type="entry name" value="BNACNNG10540D PROTEIN"/>
    <property type="match status" value="1"/>
</dbReference>